<protein>
    <recommendedName>
        <fullName evidence="3">Glutamate dehydrogenase</fullName>
    </recommendedName>
</protein>
<dbReference type="PIRSF" id="PIRSF000185">
    <property type="entry name" value="Glu_DH"/>
    <property type="match status" value="1"/>
</dbReference>
<evidence type="ECO:0000256" key="5">
    <source>
        <dbReference type="PIRSR" id="PIRSR000185-2"/>
    </source>
</evidence>
<evidence type="ECO:0000256" key="7">
    <source>
        <dbReference type="RuleBase" id="RU004417"/>
    </source>
</evidence>
<gene>
    <name evidence="9" type="ORF">A2373_02835</name>
</gene>
<reference evidence="9 10" key="1">
    <citation type="journal article" date="2016" name="Nat. Commun.">
        <title>Thousands of microbial genomes shed light on interconnected biogeochemical processes in an aquifer system.</title>
        <authorList>
            <person name="Anantharaman K."/>
            <person name="Brown C.T."/>
            <person name="Hug L.A."/>
            <person name="Sharon I."/>
            <person name="Castelle C.J."/>
            <person name="Probst A.J."/>
            <person name="Thomas B.C."/>
            <person name="Singh A."/>
            <person name="Wilkins M.J."/>
            <person name="Karaoz U."/>
            <person name="Brodie E.L."/>
            <person name="Williams K.H."/>
            <person name="Hubbard S.S."/>
            <person name="Banfield J.F."/>
        </authorList>
    </citation>
    <scope>NUCLEOTIDE SEQUENCE [LARGE SCALE GENOMIC DNA]</scope>
</reference>
<feature type="binding site" evidence="5">
    <location>
        <position position="361"/>
    </location>
    <ligand>
        <name>substrate</name>
    </ligand>
</feature>
<sequence>MINNPFQNAMKQLDNAAGIINLDKDIHEVLKSPDRVVTVSIPVRMDSGEVKVFQGFRSQYNNALGVYKGGIRYHPGVNIDEVKALSFWMAIKCAVVNIAMGGAKGGVIVNPKELSEGEIERLSRGYVQKIWRLIGSDKDVPAPDVYTTPQIMAWMRDEYEKLAGYPDPGVITGKPLGQGGSEGRSFSTAQGGVYCVEELVKKMNWKPEGTTIAIQGFGNAGSHMAKILHKSGYKIVAVSDSKGGVYNKDGIDPEKAEKLKNDGGRLGCYCVGSVCNVEEMKTDGPCRAIDNHEILELDVDILIPAALENVITAENVDRVKAKAIVELANGPTTPEADVILKEKGIVAVPDVLSNAGGVTGSYFEWEQNVKNEHWTEAEVLEKLEKMMREAFDNVWETKEKYGIDMRTAAFVVAVERIAKNIKT</sequence>
<comment type="caution">
    <text evidence="9">The sequence shown here is derived from an EMBL/GenBank/DDBJ whole genome shotgun (WGS) entry which is preliminary data.</text>
</comment>
<organism evidence="9 10">
    <name type="scientific">Candidatus Magasanikbacteria bacterium RIFOXYB1_FULL_40_15</name>
    <dbReference type="NCBI Taxonomy" id="1798697"/>
    <lineage>
        <taxon>Bacteria</taxon>
        <taxon>Candidatus Magasanikiibacteriota</taxon>
    </lineage>
</organism>
<dbReference type="PROSITE" id="PS00074">
    <property type="entry name" value="GLFV_DEHYDROGENASE"/>
    <property type="match status" value="1"/>
</dbReference>
<dbReference type="PANTHER" id="PTHR11606:SF13">
    <property type="entry name" value="GLUTAMATE DEHYDROGENASE 1, MITOCHONDRIAL"/>
    <property type="match status" value="1"/>
</dbReference>
<dbReference type="InterPro" id="IPR006097">
    <property type="entry name" value="Glu/Leu/Phe/Val/Trp_DH_dimer"/>
</dbReference>
<keyword evidence="5" id="KW-0520">NAD</keyword>
<dbReference type="GO" id="GO:0004352">
    <property type="term" value="F:glutamate dehydrogenase (NAD+) activity"/>
    <property type="evidence" value="ECO:0007669"/>
    <property type="project" value="TreeGrafter"/>
</dbReference>
<dbReference type="InterPro" id="IPR006096">
    <property type="entry name" value="Glu/Leu/Phe/Val/Trp_DH_C"/>
</dbReference>
<feature type="binding site" evidence="5">
    <location>
        <position position="68"/>
    </location>
    <ligand>
        <name>substrate</name>
    </ligand>
</feature>
<dbReference type="Pfam" id="PF02812">
    <property type="entry name" value="ELFV_dehydrog_N"/>
    <property type="match status" value="1"/>
</dbReference>
<dbReference type="Gene3D" id="3.40.50.720">
    <property type="entry name" value="NAD(P)-binding Rossmann-like Domain"/>
    <property type="match status" value="1"/>
</dbReference>
<evidence type="ECO:0000313" key="10">
    <source>
        <dbReference type="Proteomes" id="UP000176300"/>
    </source>
</evidence>
<evidence type="ECO:0000256" key="6">
    <source>
        <dbReference type="PIRSR" id="PIRSR000185-3"/>
    </source>
</evidence>
<dbReference type="Gene3D" id="3.40.50.10860">
    <property type="entry name" value="Leucine Dehydrogenase, chain A, domain 1"/>
    <property type="match status" value="1"/>
</dbReference>
<feature type="domain" description="Glutamate/phenylalanine/leucine/valine/L-tryptophan dehydrogenase C-terminal" evidence="8">
    <location>
        <begin position="181"/>
        <end position="420"/>
    </location>
</feature>
<feature type="binding site" evidence="5">
    <location>
        <position position="188"/>
    </location>
    <ligand>
        <name>NAD(+)</name>
        <dbReference type="ChEBI" id="CHEBI:57540"/>
    </ligand>
</feature>
<name>A0A1F6NJJ6_9BACT</name>
<accession>A0A1F6NJJ6</accession>
<dbReference type="Proteomes" id="UP000176300">
    <property type="component" value="Unassembled WGS sequence"/>
</dbReference>
<dbReference type="SMART" id="SM00839">
    <property type="entry name" value="ELFV_dehydrog"/>
    <property type="match status" value="1"/>
</dbReference>
<dbReference type="InterPro" id="IPR046346">
    <property type="entry name" value="Aminoacid_DH-like_N_sf"/>
</dbReference>
<dbReference type="CDD" id="cd01076">
    <property type="entry name" value="NAD_bind_1_Glu_DH"/>
    <property type="match status" value="1"/>
</dbReference>
<keyword evidence="2 3" id="KW-0560">Oxidoreductase</keyword>
<dbReference type="GO" id="GO:0000166">
    <property type="term" value="F:nucleotide binding"/>
    <property type="evidence" value="ECO:0007669"/>
    <property type="project" value="UniProtKB-KW"/>
</dbReference>
<evidence type="ECO:0000259" key="8">
    <source>
        <dbReference type="SMART" id="SM00839"/>
    </source>
</evidence>
<dbReference type="STRING" id="1798697.A2373_02835"/>
<dbReference type="SUPFAM" id="SSF51735">
    <property type="entry name" value="NAD(P)-binding Rossmann-fold domains"/>
    <property type="match status" value="1"/>
</dbReference>
<evidence type="ECO:0000313" key="9">
    <source>
        <dbReference type="EMBL" id="OGH84147.1"/>
    </source>
</evidence>
<proteinExistence type="inferred from homology"/>
<dbReference type="SUPFAM" id="SSF53223">
    <property type="entry name" value="Aminoacid dehydrogenase-like, N-terminal domain"/>
    <property type="match status" value="1"/>
</dbReference>
<feature type="active site" description="Proton donor" evidence="4">
    <location>
        <position position="104"/>
    </location>
</feature>
<feature type="binding site" evidence="5">
    <location>
        <position position="219"/>
    </location>
    <ligand>
        <name>NAD(+)</name>
        <dbReference type="ChEBI" id="CHEBI:57540"/>
    </ligand>
</feature>
<dbReference type="EMBL" id="MFQS01000001">
    <property type="protein sequence ID" value="OGH84147.1"/>
    <property type="molecule type" value="Genomic_DNA"/>
</dbReference>
<dbReference type="GO" id="GO:0006538">
    <property type="term" value="P:L-glutamate catabolic process"/>
    <property type="evidence" value="ECO:0007669"/>
    <property type="project" value="TreeGrafter"/>
</dbReference>
<comment type="similarity">
    <text evidence="1 3 7">Belongs to the Glu/Leu/Phe/Val dehydrogenases family.</text>
</comment>
<dbReference type="PANTHER" id="PTHR11606">
    <property type="entry name" value="GLUTAMATE DEHYDROGENASE"/>
    <property type="match status" value="1"/>
</dbReference>
<dbReference type="PRINTS" id="PR00082">
    <property type="entry name" value="GLFDHDRGNASE"/>
</dbReference>
<evidence type="ECO:0000256" key="2">
    <source>
        <dbReference type="ARBA" id="ARBA00023002"/>
    </source>
</evidence>
<dbReference type="InterPro" id="IPR006095">
    <property type="entry name" value="Glu/Leu/Phe/Val/Trp_DH"/>
</dbReference>
<feature type="binding site" evidence="5">
    <location>
        <position position="92"/>
    </location>
    <ligand>
        <name>substrate</name>
    </ligand>
</feature>
<dbReference type="InterPro" id="IPR033922">
    <property type="entry name" value="NAD_bind_Glu_DH"/>
</dbReference>
<dbReference type="InterPro" id="IPR014362">
    <property type="entry name" value="Glu_DH"/>
</dbReference>
<dbReference type="InterPro" id="IPR036291">
    <property type="entry name" value="NAD(P)-bd_dom_sf"/>
</dbReference>
<keyword evidence="5" id="KW-0547">Nucleotide-binding</keyword>
<dbReference type="Pfam" id="PF00208">
    <property type="entry name" value="ELFV_dehydrog"/>
    <property type="match status" value="1"/>
</dbReference>
<dbReference type="InterPro" id="IPR033524">
    <property type="entry name" value="Glu/Leu/Phe/Val_DH_AS"/>
</dbReference>
<feature type="site" description="Important for catalysis" evidence="6">
    <location>
        <position position="144"/>
    </location>
</feature>
<evidence type="ECO:0000256" key="4">
    <source>
        <dbReference type="PIRSR" id="PIRSR000185-1"/>
    </source>
</evidence>
<evidence type="ECO:0000256" key="3">
    <source>
        <dbReference type="PIRNR" id="PIRNR000185"/>
    </source>
</evidence>
<evidence type="ECO:0000256" key="1">
    <source>
        <dbReference type="ARBA" id="ARBA00006382"/>
    </source>
</evidence>
<dbReference type="AlphaFoldDB" id="A0A1F6NJJ6"/>